<feature type="region of interest" description="Disordered" evidence="1">
    <location>
        <begin position="99"/>
        <end position="121"/>
    </location>
</feature>
<evidence type="ECO:0000256" key="1">
    <source>
        <dbReference type="SAM" id="MobiDB-lite"/>
    </source>
</evidence>
<evidence type="ECO:0000313" key="2">
    <source>
        <dbReference type="EMBL" id="TNN34834.1"/>
    </source>
</evidence>
<organism evidence="2 3">
    <name type="scientific">Liparis tanakae</name>
    <name type="common">Tanaka's snailfish</name>
    <dbReference type="NCBI Taxonomy" id="230148"/>
    <lineage>
        <taxon>Eukaryota</taxon>
        <taxon>Metazoa</taxon>
        <taxon>Chordata</taxon>
        <taxon>Craniata</taxon>
        <taxon>Vertebrata</taxon>
        <taxon>Euteleostomi</taxon>
        <taxon>Actinopterygii</taxon>
        <taxon>Neopterygii</taxon>
        <taxon>Teleostei</taxon>
        <taxon>Neoteleostei</taxon>
        <taxon>Acanthomorphata</taxon>
        <taxon>Eupercaria</taxon>
        <taxon>Perciformes</taxon>
        <taxon>Cottioidei</taxon>
        <taxon>Cottales</taxon>
        <taxon>Liparidae</taxon>
        <taxon>Liparis</taxon>
    </lineage>
</organism>
<name>A0A4Z2F2C8_9TELE</name>
<proteinExistence type="predicted"/>
<keyword evidence="3" id="KW-1185">Reference proteome</keyword>
<evidence type="ECO:0000313" key="3">
    <source>
        <dbReference type="Proteomes" id="UP000314294"/>
    </source>
</evidence>
<protein>
    <submittedName>
        <fullName evidence="2">Uncharacterized protein</fullName>
    </submittedName>
</protein>
<dbReference type="EMBL" id="SRLO01001882">
    <property type="protein sequence ID" value="TNN34834.1"/>
    <property type="molecule type" value="Genomic_DNA"/>
</dbReference>
<accession>A0A4Z2F2C8</accession>
<reference evidence="2 3" key="1">
    <citation type="submission" date="2019-03" db="EMBL/GenBank/DDBJ databases">
        <title>First draft genome of Liparis tanakae, snailfish: a comprehensive survey of snailfish specific genes.</title>
        <authorList>
            <person name="Kim W."/>
            <person name="Song I."/>
            <person name="Jeong J.-H."/>
            <person name="Kim D."/>
            <person name="Kim S."/>
            <person name="Ryu S."/>
            <person name="Song J.Y."/>
            <person name="Lee S.K."/>
        </authorList>
    </citation>
    <scope>NUCLEOTIDE SEQUENCE [LARGE SCALE GENOMIC DNA]</scope>
    <source>
        <tissue evidence="2">Muscle</tissue>
    </source>
</reference>
<comment type="caution">
    <text evidence="2">The sequence shown here is derived from an EMBL/GenBank/DDBJ whole genome shotgun (WGS) entry which is preliminary data.</text>
</comment>
<dbReference type="Proteomes" id="UP000314294">
    <property type="component" value="Unassembled WGS sequence"/>
</dbReference>
<sequence length="121" mass="13483">MQQEAQLPQAEHTPTGRREEEVRGGGARRRREEEALPEGGLEAPSGTPEVVESCDGPLESTRRAGPLRHASSDRKRVTSWSFEATARCEASRYVHVTPSGSIHRTRNQSNALWGRQRAPQR</sequence>
<feature type="compositionally biased region" description="Basic and acidic residues" evidence="1">
    <location>
        <begin position="14"/>
        <end position="23"/>
    </location>
</feature>
<dbReference type="AlphaFoldDB" id="A0A4Z2F2C8"/>
<feature type="compositionally biased region" description="Polar residues" evidence="1">
    <location>
        <begin position="99"/>
        <end position="111"/>
    </location>
</feature>
<gene>
    <name evidence="2" type="ORF">EYF80_055007</name>
</gene>
<feature type="region of interest" description="Disordered" evidence="1">
    <location>
        <begin position="1"/>
        <end position="79"/>
    </location>
</feature>